<dbReference type="AlphaFoldDB" id="A0A2P2NF31"/>
<name>A0A2P2NF31_RHIMU</name>
<dbReference type="EMBL" id="GGEC01060612">
    <property type="protein sequence ID" value="MBX41096.1"/>
    <property type="molecule type" value="Transcribed_RNA"/>
</dbReference>
<accession>A0A2P2NF31</accession>
<organism evidence="1">
    <name type="scientific">Rhizophora mucronata</name>
    <name type="common">Asiatic mangrove</name>
    <dbReference type="NCBI Taxonomy" id="61149"/>
    <lineage>
        <taxon>Eukaryota</taxon>
        <taxon>Viridiplantae</taxon>
        <taxon>Streptophyta</taxon>
        <taxon>Embryophyta</taxon>
        <taxon>Tracheophyta</taxon>
        <taxon>Spermatophyta</taxon>
        <taxon>Magnoliopsida</taxon>
        <taxon>eudicotyledons</taxon>
        <taxon>Gunneridae</taxon>
        <taxon>Pentapetalae</taxon>
        <taxon>rosids</taxon>
        <taxon>fabids</taxon>
        <taxon>Malpighiales</taxon>
        <taxon>Rhizophoraceae</taxon>
        <taxon>Rhizophora</taxon>
    </lineage>
</organism>
<evidence type="ECO:0000313" key="1">
    <source>
        <dbReference type="EMBL" id="MBX41096.1"/>
    </source>
</evidence>
<sequence>MGSKRGRVIYTRVAAKWAAVEQQKGPRKLLFCTNTL</sequence>
<protein>
    <submittedName>
        <fullName evidence="1">Uncharacterized protein</fullName>
    </submittedName>
</protein>
<reference evidence="1" key="1">
    <citation type="submission" date="2018-02" db="EMBL/GenBank/DDBJ databases">
        <title>Rhizophora mucronata_Transcriptome.</title>
        <authorList>
            <person name="Meera S.P."/>
            <person name="Sreeshan A."/>
            <person name="Augustine A."/>
        </authorList>
    </citation>
    <scope>NUCLEOTIDE SEQUENCE</scope>
    <source>
        <tissue evidence="1">Leaf</tissue>
    </source>
</reference>
<proteinExistence type="predicted"/>